<sequence length="123" mass="13586">MMLATAMDPLSPPPATRAIPPRQPAVGFVRTDISGPDAERHAREIQRYAWRNGFRLLYTVRPPLDHDDPIGYALGLAAGLDVPVIVVFDLAHVDNRPELVCDDFDLVTVCPPQTWARTSAVGW</sequence>
<comment type="caution">
    <text evidence="2">The sequence shown here is derived from an EMBL/GenBank/DDBJ whole genome shotgun (WGS) entry which is preliminary data.</text>
</comment>
<evidence type="ECO:0000256" key="1">
    <source>
        <dbReference type="SAM" id="MobiDB-lite"/>
    </source>
</evidence>
<feature type="region of interest" description="Disordered" evidence="1">
    <location>
        <begin position="1"/>
        <end position="22"/>
    </location>
</feature>
<dbReference type="EMBL" id="WEGI01000013">
    <property type="protein sequence ID" value="MQY30256.1"/>
    <property type="molecule type" value="Genomic_DNA"/>
</dbReference>
<name>A0A7K0DWV7_9NOCA</name>
<evidence type="ECO:0000313" key="2">
    <source>
        <dbReference type="EMBL" id="MQY30256.1"/>
    </source>
</evidence>
<protein>
    <recommendedName>
        <fullName evidence="4">Resolvase/invertase-type recombinase catalytic domain-containing protein</fullName>
    </recommendedName>
</protein>
<gene>
    <name evidence="2" type="ORF">NRB56_58540</name>
</gene>
<accession>A0A7K0DWV7</accession>
<evidence type="ECO:0000313" key="3">
    <source>
        <dbReference type="Proteomes" id="UP000431401"/>
    </source>
</evidence>
<keyword evidence="3" id="KW-1185">Reference proteome</keyword>
<dbReference type="AlphaFoldDB" id="A0A7K0DWV7"/>
<evidence type="ECO:0008006" key="4">
    <source>
        <dbReference type="Google" id="ProtNLM"/>
    </source>
</evidence>
<reference evidence="2 3" key="1">
    <citation type="submission" date="2019-10" db="EMBL/GenBank/DDBJ databases">
        <title>Nocardia macrotermitis sp. nov. and Nocardia aurantia sp. nov., isolated from the gut of fungus growing-termite Macrotermes natalensis.</title>
        <authorList>
            <person name="Benndorf R."/>
            <person name="Schwitalla J."/>
            <person name="Martin K."/>
            <person name="De Beer W."/>
            <person name="Kaster A.-K."/>
            <person name="Vollmers J."/>
            <person name="Poulsen M."/>
            <person name="Beemelmanns C."/>
        </authorList>
    </citation>
    <scope>NUCLEOTIDE SEQUENCE [LARGE SCALE GENOMIC DNA]</scope>
    <source>
        <strain evidence="2 3">RB56</strain>
    </source>
</reference>
<proteinExistence type="predicted"/>
<organism evidence="2 3">
    <name type="scientific">Nocardia aurantia</name>
    <dbReference type="NCBI Taxonomy" id="2585199"/>
    <lineage>
        <taxon>Bacteria</taxon>
        <taxon>Bacillati</taxon>
        <taxon>Actinomycetota</taxon>
        <taxon>Actinomycetes</taxon>
        <taxon>Mycobacteriales</taxon>
        <taxon>Nocardiaceae</taxon>
        <taxon>Nocardia</taxon>
    </lineage>
</organism>
<dbReference type="Proteomes" id="UP000431401">
    <property type="component" value="Unassembled WGS sequence"/>
</dbReference>